<feature type="domain" description="RNA polymerase sigma factor 70 region 4 type 2" evidence="7">
    <location>
        <begin position="119"/>
        <end position="171"/>
    </location>
</feature>
<dbReference type="GO" id="GO:0003677">
    <property type="term" value="F:DNA binding"/>
    <property type="evidence" value="ECO:0007669"/>
    <property type="project" value="UniProtKB-KW"/>
</dbReference>
<dbReference type="Pfam" id="PF04542">
    <property type="entry name" value="Sigma70_r2"/>
    <property type="match status" value="1"/>
</dbReference>
<keyword evidence="2" id="KW-0805">Transcription regulation</keyword>
<dbReference type="EMBL" id="CP011541">
    <property type="protein sequence ID" value="AKK01983.1"/>
    <property type="molecule type" value="Genomic_DNA"/>
</dbReference>
<dbReference type="Proteomes" id="UP000035368">
    <property type="component" value="Chromosome"/>
</dbReference>
<accession>A0A0G3GQY7</accession>
<comment type="similarity">
    <text evidence="1">Belongs to the sigma-70 factor family. ECF subfamily.</text>
</comment>
<dbReference type="Gene3D" id="1.10.10.10">
    <property type="entry name" value="Winged helix-like DNA-binding domain superfamily/Winged helix DNA-binding domain"/>
    <property type="match status" value="1"/>
</dbReference>
<proteinExistence type="inferred from homology"/>
<evidence type="ECO:0000256" key="2">
    <source>
        <dbReference type="ARBA" id="ARBA00023015"/>
    </source>
</evidence>
<evidence type="ECO:0000256" key="3">
    <source>
        <dbReference type="ARBA" id="ARBA00023082"/>
    </source>
</evidence>
<evidence type="ECO:0000313" key="8">
    <source>
        <dbReference type="EMBL" id="AKK01983.1"/>
    </source>
</evidence>
<dbReference type="PANTHER" id="PTHR43133:SF66">
    <property type="entry name" value="ECF RNA POLYMERASE SIGMA FACTOR SIGK"/>
    <property type="match status" value="1"/>
</dbReference>
<dbReference type="AlphaFoldDB" id="A0A0G3GQY7"/>
<dbReference type="GO" id="GO:0006352">
    <property type="term" value="P:DNA-templated transcription initiation"/>
    <property type="evidence" value="ECO:0007669"/>
    <property type="project" value="InterPro"/>
</dbReference>
<keyword evidence="4" id="KW-0238">DNA-binding</keyword>
<dbReference type="InterPro" id="IPR039425">
    <property type="entry name" value="RNA_pol_sigma-70-like"/>
</dbReference>
<dbReference type="Pfam" id="PF08281">
    <property type="entry name" value="Sigma70_r4_2"/>
    <property type="match status" value="1"/>
</dbReference>
<dbReference type="InterPro" id="IPR013325">
    <property type="entry name" value="RNA_pol_sigma_r2"/>
</dbReference>
<dbReference type="KEGG" id="cei:CEPID_00445"/>
<dbReference type="SUPFAM" id="SSF88659">
    <property type="entry name" value="Sigma3 and sigma4 domains of RNA polymerase sigma factors"/>
    <property type="match status" value="1"/>
</dbReference>
<keyword evidence="9" id="KW-1185">Reference proteome</keyword>
<evidence type="ECO:0000259" key="6">
    <source>
        <dbReference type="Pfam" id="PF04542"/>
    </source>
</evidence>
<evidence type="ECO:0000256" key="1">
    <source>
        <dbReference type="ARBA" id="ARBA00010641"/>
    </source>
</evidence>
<organism evidence="8 9">
    <name type="scientific">Corynebacterium epidermidicanis</name>
    <dbReference type="NCBI Taxonomy" id="1050174"/>
    <lineage>
        <taxon>Bacteria</taxon>
        <taxon>Bacillati</taxon>
        <taxon>Actinomycetota</taxon>
        <taxon>Actinomycetes</taxon>
        <taxon>Mycobacteriales</taxon>
        <taxon>Corynebacteriaceae</taxon>
        <taxon>Corynebacterium</taxon>
    </lineage>
</organism>
<dbReference type="InterPro" id="IPR013249">
    <property type="entry name" value="RNA_pol_sigma70_r4_t2"/>
</dbReference>
<gene>
    <name evidence="8" type="primary">sigK</name>
    <name evidence="8" type="ORF">CEPID_00445</name>
</gene>
<reference evidence="8 9" key="1">
    <citation type="submission" date="2015-05" db="EMBL/GenBank/DDBJ databases">
        <title>Complete genome sequence of Corynebacterium epidermidicanis DSM 45586, isolated from the skin of a dog suffering from pruritus.</title>
        <authorList>
            <person name="Ruckert C."/>
            <person name="Albersmeier A."/>
            <person name="Winkler A."/>
            <person name="Tauch A."/>
        </authorList>
    </citation>
    <scope>NUCLEOTIDE SEQUENCE [LARGE SCALE GENOMIC DNA]</scope>
    <source>
        <strain evidence="8 9">DSM 45586</strain>
    </source>
</reference>
<dbReference type="PATRIC" id="fig|1050174.4.peg.95"/>
<name>A0A0G3GQY7_9CORY</name>
<feature type="domain" description="RNA polymerase sigma-70 region 2" evidence="6">
    <location>
        <begin position="21"/>
        <end position="86"/>
    </location>
</feature>
<sequence length="185" mass="20288">MDLDSLLVAVAAGDSNAFGLFYDELAPQVLGVAQHIIRDRTQAEEVTQEVFMELWRTAASFDPAQSSARSWALRLTRLRAIDRLRSDMAAKKRDTAEFVQQMTTWIAAEDEAVADLEAQEIRELVDSIGEPHRTAIMLAYFTGMSHAEVAEATGVPLGTAKTRVRDGMSKLRNALRVHASAGGAQ</sequence>
<evidence type="ECO:0000256" key="4">
    <source>
        <dbReference type="ARBA" id="ARBA00023125"/>
    </source>
</evidence>
<dbReference type="RefSeq" id="WP_047239292.1">
    <property type="nucleotide sequence ID" value="NZ_CP011541.1"/>
</dbReference>
<dbReference type="STRING" id="1050174.CEPID_00445"/>
<dbReference type="InterPro" id="IPR013324">
    <property type="entry name" value="RNA_pol_sigma_r3/r4-like"/>
</dbReference>
<dbReference type="OrthoDB" id="9784272at2"/>
<dbReference type="CDD" id="cd06171">
    <property type="entry name" value="Sigma70_r4"/>
    <property type="match status" value="1"/>
</dbReference>
<dbReference type="PANTHER" id="PTHR43133">
    <property type="entry name" value="RNA POLYMERASE ECF-TYPE SIGMA FACTO"/>
    <property type="match status" value="1"/>
</dbReference>
<dbReference type="InterPro" id="IPR014284">
    <property type="entry name" value="RNA_pol_sigma-70_dom"/>
</dbReference>
<dbReference type="NCBIfam" id="TIGR02937">
    <property type="entry name" value="sigma70-ECF"/>
    <property type="match status" value="1"/>
</dbReference>
<dbReference type="InterPro" id="IPR007627">
    <property type="entry name" value="RNA_pol_sigma70_r2"/>
</dbReference>
<keyword evidence="5" id="KW-0804">Transcription</keyword>
<evidence type="ECO:0000313" key="9">
    <source>
        <dbReference type="Proteomes" id="UP000035368"/>
    </source>
</evidence>
<dbReference type="SUPFAM" id="SSF88946">
    <property type="entry name" value="Sigma2 domain of RNA polymerase sigma factors"/>
    <property type="match status" value="1"/>
</dbReference>
<dbReference type="InterPro" id="IPR036388">
    <property type="entry name" value="WH-like_DNA-bd_sf"/>
</dbReference>
<keyword evidence="3" id="KW-0731">Sigma factor</keyword>
<evidence type="ECO:0000259" key="7">
    <source>
        <dbReference type="Pfam" id="PF08281"/>
    </source>
</evidence>
<dbReference type="Gene3D" id="1.10.1740.10">
    <property type="match status" value="1"/>
</dbReference>
<dbReference type="GO" id="GO:0016987">
    <property type="term" value="F:sigma factor activity"/>
    <property type="evidence" value="ECO:0007669"/>
    <property type="project" value="UniProtKB-KW"/>
</dbReference>
<protein>
    <submittedName>
        <fullName evidence="8">RNA polymerase sigma factor, sigma-70 family</fullName>
    </submittedName>
</protein>
<evidence type="ECO:0000256" key="5">
    <source>
        <dbReference type="ARBA" id="ARBA00023163"/>
    </source>
</evidence>